<gene>
    <name evidence="2" type="ORF">SAMN05661044_00197</name>
</gene>
<dbReference type="Proteomes" id="UP000199421">
    <property type="component" value="Unassembled WGS sequence"/>
</dbReference>
<evidence type="ECO:0000256" key="1">
    <source>
        <dbReference type="SAM" id="SignalP"/>
    </source>
</evidence>
<protein>
    <recommendedName>
        <fullName evidence="4">DUF3823 domain-containing protein</fullName>
    </recommendedName>
</protein>
<dbReference type="AlphaFoldDB" id="A0A1H7GWH8"/>
<dbReference type="EMBL" id="FOAF01000001">
    <property type="protein sequence ID" value="SEK41837.1"/>
    <property type="molecule type" value="Genomic_DNA"/>
</dbReference>
<feature type="signal peptide" evidence="1">
    <location>
        <begin position="1"/>
        <end position="23"/>
    </location>
</feature>
<feature type="chain" id="PRO_5011582189" description="DUF3823 domain-containing protein" evidence="1">
    <location>
        <begin position="24"/>
        <end position="233"/>
    </location>
</feature>
<name>A0A1H7GWH8_OLID1</name>
<keyword evidence="1" id="KW-0732">Signal</keyword>
<organism evidence="2 3">
    <name type="scientific">Olivibacter domesticus</name>
    <name type="common">Pseudosphingobacterium domesticum</name>
    <dbReference type="NCBI Taxonomy" id="407022"/>
    <lineage>
        <taxon>Bacteria</taxon>
        <taxon>Pseudomonadati</taxon>
        <taxon>Bacteroidota</taxon>
        <taxon>Sphingobacteriia</taxon>
        <taxon>Sphingobacteriales</taxon>
        <taxon>Sphingobacteriaceae</taxon>
        <taxon>Olivibacter</taxon>
    </lineage>
</organism>
<dbReference type="RefSeq" id="WP_139202162.1">
    <property type="nucleotide sequence ID" value="NZ_FOAF01000001.1"/>
</dbReference>
<evidence type="ECO:0008006" key="4">
    <source>
        <dbReference type="Google" id="ProtNLM"/>
    </source>
</evidence>
<dbReference type="STRING" id="407022.SAMN05661044_00197"/>
<evidence type="ECO:0000313" key="3">
    <source>
        <dbReference type="Proteomes" id="UP000199421"/>
    </source>
</evidence>
<evidence type="ECO:0000313" key="2">
    <source>
        <dbReference type="EMBL" id="SEK41837.1"/>
    </source>
</evidence>
<keyword evidence="3" id="KW-1185">Reference proteome</keyword>
<proteinExistence type="predicted"/>
<sequence length="233" mass="26123">MIYNYLSKIRLGCLLFLFSLMLASCSKDELTEVYLKTSGNLQLKVIAPDGKGLPQVPVKFVQYYEGGMTPGLRNDTTNAEGLIEYGEVNAATYGFSTPEFTYGKKRYIIDGNAQVVGGIDKVAELKLADYTTRLTVKVQQSYSDTTGVANQDVLVGANAWQFANDVQAMMDATAMVGKTNEKGLIEFDVPTRIYHWIVLFDATNLYIRNHYEMTFGIESKKEYVTFVADPYWN</sequence>
<accession>A0A1H7GWH8</accession>
<reference evidence="3" key="1">
    <citation type="submission" date="2016-10" db="EMBL/GenBank/DDBJ databases">
        <authorList>
            <person name="Varghese N."/>
            <person name="Submissions S."/>
        </authorList>
    </citation>
    <scope>NUCLEOTIDE SEQUENCE [LARGE SCALE GENOMIC DNA]</scope>
    <source>
        <strain evidence="3">DSM 18733</strain>
    </source>
</reference>